<dbReference type="Proteomes" id="UP000473278">
    <property type="component" value="Unassembled WGS sequence"/>
</dbReference>
<name>A0A6M1SK93_9BACT</name>
<keyword evidence="3" id="KW-1185">Reference proteome</keyword>
<organism evidence="2 3">
    <name type="scientific">Halalkalibaculum roseum</name>
    <dbReference type="NCBI Taxonomy" id="2709311"/>
    <lineage>
        <taxon>Bacteria</taxon>
        <taxon>Pseudomonadati</taxon>
        <taxon>Balneolota</taxon>
        <taxon>Balneolia</taxon>
        <taxon>Balneolales</taxon>
        <taxon>Balneolaceae</taxon>
        <taxon>Halalkalibaculum</taxon>
    </lineage>
</organism>
<gene>
    <name evidence="2" type="ORF">G3570_02360</name>
</gene>
<keyword evidence="1" id="KW-0732">Signal</keyword>
<proteinExistence type="predicted"/>
<dbReference type="AlphaFoldDB" id="A0A6M1SK93"/>
<evidence type="ECO:0000256" key="1">
    <source>
        <dbReference type="SAM" id="SignalP"/>
    </source>
</evidence>
<comment type="caution">
    <text evidence="2">The sequence shown here is derived from an EMBL/GenBank/DDBJ whole genome shotgun (WGS) entry which is preliminary data.</text>
</comment>
<dbReference type="EMBL" id="JAALLT010000001">
    <property type="protein sequence ID" value="NGP75459.1"/>
    <property type="molecule type" value="Genomic_DNA"/>
</dbReference>
<accession>A0A6M1SK93</accession>
<evidence type="ECO:0008006" key="4">
    <source>
        <dbReference type="Google" id="ProtNLM"/>
    </source>
</evidence>
<reference evidence="2 3" key="1">
    <citation type="submission" date="2020-02" db="EMBL/GenBank/DDBJ databases">
        <title>Balneolaceae bacterium YR4-1, complete genome.</title>
        <authorList>
            <person name="Li Y."/>
            <person name="Wu S."/>
        </authorList>
    </citation>
    <scope>NUCLEOTIDE SEQUENCE [LARGE SCALE GENOMIC DNA]</scope>
    <source>
        <strain evidence="2 3">YR4-1</strain>
    </source>
</reference>
<protein>
    <recommendedName>
        <fullName evidence="4">Outer membrane protein beta-barrel domain-containing protein</fullName>
    </recommendedName>
</protein>
<feature type="chain" id="PRO_5027004853" description="Outer membrane protein beta-barrel domain-containing protein" evidence="1">
    <location>
        <begin position="32"/>
        <end position="216"/>
    </location>
</feature>
<evidence type="ECO:0000313" key="3">
    <source>
        <dbReference type="Proteomes" id="UP000473278"/>
    </source>
</evidence>
<feature type="signal peptide" evidence="1">
    <location>
        <begin position="1"/>
        <end position="31"/>
    </location>
</feature>
<sequence>MSFEIHQNIMGVKQVLCFLLLNCLLATAVQAQILDSFTATATVNESIIFSDDRNTVRDPQFGWEIGVLAEKQIARNIELSTGLTFSRIRFGLRDVGDSQVTYLSLPLNVSALLPFNFYAKTGVKLDIKADSRDAMVPVVINGYSGYMGDGFASASDTYVPGWSIGAGKIFNFRNFRPWIEIKYTQDFNSFSGYDGIINMEKRTRKVSIGIPIWNDR</sequence>
<evidence type="ECO:0000313" key="2">
    <source>
        <dbReference type="EMBL" id="NGP75459.1"/>
    </source>
</evidence>